<dbReference type="RefSeq" id="WP_040090633.1">
    <property type="nucleotide sequence ID" value="NZ_JAKCHH010000032.1"/>
</dbReference>
<dbReference type="PANTHER" id="PTHR39184:SF1">
    <property type="entry name" value="PBSX PHAGE TERMINASE LARGE SUBUNIT"/>
    <property type="match status" value="1"/>
</dbReference>
<dbReference type="InterPro" id="IPR035412">
    <property type="entry name" value="Terminase_L_N"/>
</dbReference>
<sequence length="492" mass="55853">MTEQCSIPEAFEEYLQPARFKVAYGGRGSAKTRTFITILLNNVIYHGWKLICFREYMKSIKESCYAEIVEEINRRNLHSLVTINKTEIFANSGGRISFDFLRLNVENIKGYANFDAALVEEAENVSKDSWETLIPTVRKEFYSAEYGRVVESEIWVAYNPKNRLSDTHQRFVTNRIYPDYDENGNRYCIVKQINYTANPWFPETLRRDMEIMKKANHELYRHVYLGEPVGASEMAIIKFAWLEAATDAHIKLGWKAKGAVIAAHDPSDTGPDAKGYAVRHGSVVKRVCEGLLMDINEGADWASSLAVIDDVDHFLFDGDGLGAGLRRQITDYFSGKKVTVTMFKGSESPFDEDAPYQAGAWTDEVVQGDNVRTIGDVFRNKRAQFYYTLADRLYRTYRAVEHGEYADPDEMLSFDKEAIGENILNKLFAELTQIQRKFNGNGKLELMTKVEMKQKLGIPSPNLADALMMCMHCPESAAQPDYSSYSIPCGVG</sequence>
<accession>A0A377XMT0</accession>
<dbReference type="Gene3D" id="3.30.420.240">
    <property type="match status" value="1"/>
</dbReference>
<dbReference type="Gene3D" id="3.40.50.300">
    <property type="entry name" value="P-loop containing nucleotide triphosphate hydrolases"/>
    <property type="match status" value="1"/>
</dbReference>
<dbReference type="Pfam" id="PF04466">
    <property type="entry name" value="Terminase_3"/>
    <property type="match status" value="1"/>
</dbReference>
<dbReference type="Proteomes" id="UP000254340">
    <property type="component" value="Unassembled WGS sequence"/>
</dbReference>
<name>A0A377XMT0_KLEPN</name>
<dbReference type="InterPro" id="IPR052380">
    <property type="entry name" value="Viral_DNA_packaging_terminase"/>
</dbReference>
<evidence type="ECO:0000313" key="2">
    <source>
        <dbReference type="EMBL" id="STT84482.1"/>
    </source>
</evidence>
<dbReference type="AlphaFoldDB" id="A0A377XMT0"/>
<evidence type="ECO:0000313" key="3">
    <source>
        <dbReference type="Proteomes" id="UP000254340"/>
    </source>
</evidence>
<gene>
    <name evidence="2" type="ORF">NCTC5047_05527</name>
</gene>
<dbReference type="InterPro" id="IPR006437">
    <property type="entry name" value="Phage_terminase_lsu"/>
</dbReference>
<protein>
    <submittedName>
        <fullName evidence="2">Phage terminase</fullName>
    </submittedName>
</protein>
<dbReference type="EMBL" id="UGLH01000006">
    <property type="protein sequence ID" value="STT84482.1"/>
    <property type="molecule type" value="Genomic_DNA"/>
</dbReference>
<feature type="domain" description="Phage terminase large subunit N-terminal" evidence="1">
    <location>
        <begin position="19"/>
        <end position="227"/>
    </location>
</feature>
<reference evidence="2 3" key="1">
    <citation type="submission" date="2018-06" db="EMBL/GenBank/DDBJ databases">
        <authorList>
            <consortium name="Pathogen Informatics"/>
            <person name="Doyle S."/>
        </authorList>
    </citation>
    <scope>NUCLEOTIDE SEQUENCE [LARGE SCALE GENOMIC DNA]</scope>
    <source>
        <strain evidence="2 3">NCTC5047</strain>
    </source>
</reference>
<dbReference type="InterPro" id="IPR027417">
    <property type="entry name" value="P-loop_NTPase"/>
</dbReference>
<dbReference type="NCBIfam" id="TIGR01547">
    <property type="entry name" value="phage_term_2"/>
    <property type="match status" value="1"/>
</dbReference>
<proteinExistence type="predicted"/>
<evidence type="ECO:0000259" key="1">
    <source>
        <dbReference type="Pfam" id="PF04466"/>
    </source>
</evidence>
<dbReference type="PANTHER" id="PTHR39184">
    <property type="match status" value="1"/>
</dbReference>
<organism evidence="2 3">
    <name type="scientific">Klebsiella pneumoniae</name>
    <dbReference type="NCBI Taxonomy" id="573"/>
    <lineage>
        <taxon>Bacteria</taxon>
        <taxon>Pseudomonadati</taxon>
        <taxon>Pseudomonadota</taxon>
        <taxon>Gammaproteobacteria</taxon>
        <taxon>Enterobacterales</taxon>
        <taxon>Enterobacteriaceae</taxon>
        <taxon>Klebsiella/Raoultella group</taxon>
        <taxon>Klebsiella</taxon>
        <taxon>Klebsiella pneumoniae complex</taxon>
    </lineage>
</organism>